<evidence type="ECO:0000256" key="1">
    <source>
        <dbReference type="SAM" id="MobiDB-lite"/>
    </source>
</evidence>
<evidence type="ECO:0000313" key="3">
    <source>
        <dbReference type="Proteomes" id="UP000708208"/>
    </source>
</evidence>
<comment type="caution">
    <text evidence="2">The sequence shown here is derived from an EMBL/GenBank/DDBJ whole genome shotgun (WGS) entry which is preliminary data.</text>
</comment>
<reference evidence="2" key="1">
    <citation type="submission" date="2021-06" db="EMBL/GenBank/DDBJ databases">
        <authorList>
            <person name="Hodson N. C."/>
            <person name="Mongue J. A."/>
            <person name="Jaron S. K."/>
        </authorList>
    </citation>
    <scope>NUCLEOTIDE SEQUENCE</scope>
</reference>
<feature type="non-terminal residue" evidence="2">
    <location>
        <position position="53"/>
    </location>
</feature>
<dbReference type="Proteomes" id="UP000708208">
    <property type="component" value="Unassembled WGS sequence"/>
</dbReference>
<gene>
    <name evidence="2" type="ORF">AFUS01_LOCUS30766</name>
</gene>
<protein>
    <submittedName>
        <fullName evidence="2">Uncharacterized protein</fullName>
    </submittedName>
</protein>
<evidence type="ECO:0000313" key="2">
    <source>
        <dbReference type="EMBL" id="CAG7820374.1"/>
    </source>
</evidence>
<organism evidence="2 3">
    <name type="scientific">Allacma fusca</name>
    <dbReference type="NCBI Taxonomy" id="39272"/>
    <lineage>
        <taxon>Eukaryota</taxon>
        <taxon>Metazoa</taxon>
        <taxon>Ecdysozoa</taxon>
        <taxon>Arthropoda</taxon>
        <taxon>Hexapoda</taxon>
        <taxon>Collembola</taxon>
        <taxon>Symphypleona</taxon>
        <taxon>Sminthuridae</taxon>
        <taxon>Allacma</taxon>
    </lineage>
</organism>
<name>A0A8J2KWA9_9HEXA</name>
<dbReference type="AlphaFoldDB" id="A0A8J2KWA9"/>
<keyword evidence="3" id="KW-1185">Reference proteome</keyword>
<feature type="region of interest" description="Disordered" evidence="1">
    <location>
        <begin position="24"/>
        <end position="53"/>
    </location>
</feature>
<sequence>MGWEYYMPQSGVWSSRPLKVLRGVSDGGRSSGGRHIRKPRLSLNPGRVGAGRR</sequence>
<accession>A0A8J2KWA9</accession>
<dbReference type="EMBL" id="CAJVCH010476568">
    <property type="protein sequence ID" value="CAG7820374.1"/>
    <property type="molecule type" value="Genomic_DNA"/>
</dbReference>
<proteinExistence type="predicted"/>